<organism evidence="2 3">
    <name type="scientific">Pestalotiopsis fici (strain W106-1 / CGMCC3.15140)</name>
    <dbReference type="NCBI Taxonomy" id="1229662"/>
    <lineage>
        <taxon>Eukaryota</taxon>
        <taxon>Fungi</taxon>
        <taxon>Dikarya</taxon>
        <taxon>Ascomycota</taxon>
        <taxon>Pezizomycotina</taxon>
        <taxon>Sordariomycetes</taxon>
        <taxon>Xylariomycetidae</taxon>
        <taxon>Amphisphaeriales</taxon>
        <taxon>Sporocadaceae</taxon>
        <taxon>Pestalotiopsis</taxon>
    </lineage>
</organism>
<dbReference type="InParanoid" id="W3XIH7"/>
<dbReference type="KEGG" id="pfy:PFICI_03824"/>
<evidence type="ECO:0000313" key="2">
    <source>
        <dbReference type="EMBL" id="ETS85799.1"/>
    </source>
</evidence>
<keyword evidence="3" id="KW-1185">Reference proteome</keyword>
<dbReference type="HOGENOM" id="CLU_004184_7_4_1"/>
<dbReference type="Pfam" id="PF06985">
    <property type="entry name" value="HET"/>
    <property type="match status" value="1"/>
</dbReference>
<accession>W3XIH7</accession>
<dbReference type="STRING" id="1229662.W3XIH7"/>
<evidence type="ECO:0000313" key="3">
    <source>
        <dbReference type="Proteomes" id="UP000030651"/>
    </source>
</evidence>
<dbReference type="AlphaFoldDB" id="W3XIH7"/>
<protein>
    <recommendedName>
        <fullName evidence="1">Heterokaryon incompatibility domain-containing protein</fullName>
    </recommendedName>
</protein>
<gene>
    <name evidence="2" type="ORF">PFICI_03824</name>
</gene>
<feature type="domain" description="Heterokaryon incompatibility" evidence="1">
    <location>
        <begin position="46"/>
        <end position="218"/>
    </location>
</feature>
<evidence type="ECO:0000259" key="1">
    <source>
        <dbReference type="Pfam" id="PF06985"/>
    </source>
</evidence>
<dbReference type="InterPro" id="IPR010730">
    <property type="entry name" value="HET"/>
</dbReference>
<dbReference type="RefSeq" id="XP_007830596.1">
    <property type="nucleotide sequence ID" value="XM_007832405.1"/>
</dbReference>
<dbReference type="Proteomes" id="UP000030651">
    <property type="component" value="Unassembled WGS sequence"/>
</dbReference>
<name>W3XIH7_PESFW</name>
<dbReference type="EMBL" id="KI912110">
    <property type="protein sequence ID" value="ETS85799.1"/>
    <property type="molecule type" value="Genomic_DNA"/>
</dbReference>
<dbReference type="InterPro" id="IPR052895">
    <property type="entry name" value="HetReg/Transcr_Mod"/>
</dbReference>
<dbReference type="eggNOG" id="ENOG502SHD2">
    <property type="taxonomic scope" value="Eukaryota"/>
</dbReference>
<dbReference type="PANTHER" id="PTHR24148:SF64">
    <property type="entry name" value="HETEROKARYON INCOMPATIBILITY DOMAIN-CONTAINING PROTEIN"/>
    <property type="match status" value="1"/>
</dbReference>
<dbReference type="OrthoDB" id="3553147at2759"/>
<proteinExistence type="predicted"/>
<reference evidence="3" key="1">
    <citation type="journal article" date="2015" name="BMC Genomics">
        <title>Genomic and transcriptomic analysis of the endophytic fungus Pestalotiopsis fici reveals its lifestyle and high potential for synthesis of natural products.</title>
        <authorList>
            <person name="Wang X."/>
            <person name="Zhang X."/>
            <person name="Liu L."/>
            <person name="Xiang M."/>
            <person name="Wang W."/>
            <person name="Sun X."/>
            <person name="Che Y."/>
            <person name="Guo L."/>
            <person name="Liu G."/>
            <person name="Guo L."/>
            <person name="Wang C."/>
            <person name="Yin W.B."/>
            <person name="Stadler M."/>
            <person name="Zhang X."/>
            <person name="Liu X."/>
        </authorList>
    </citation>
    <scope>NUCLEOTIDE SEQUENCE [LARGE SCALE GENOMIC DNA]</scope>
    <source>
        <strain evidence="3">W106-1 / CGMCC3.15140</strain>
    </source>
</reference>
<dbReference type="PANTHER" id="PTHR24148">
    <property type="entry name" value="ANKYRIN REPEAT DOMAIN-CONTAINING PROTEIN 39 HOMOLOG-RELATED"/>
    <property type="match status" value="1"/>
</dbReference>
<dbReference type="GeneID" id="19268837"/>
<sequence length="645" mass="73307">MDDYQYDPLPGGNYIRTATILPGEADDGLVIDLAIVPFADSEPVNYEALSYAWGSPEPCVDAEIRQINDSIPALGHTGRRIRLSKNLAIALYDLRRNDNPRTMWIDAVCINQMSHEEKAVQVSKIGDIFKRAAHVVAYIGPETDGSTEMMEYLEFIGKNVVIDWDIRRVNTEAIRRHKWRGMRLVDDNGDLLIDIPLQDKTYQLFTRPWFKRLWIRQEIVLSRNKATIMCGRCGVSSQDFLCAWTSLYLHFSQTNSLQPQYLPDLWRASWWLDENRDPSLRNLRDSFAGLQCLDPRDRLFAVLELLPKAEKRLIGVDYEKQPEELYKDATLAWIQAYRDLSILQECELQNRWFPTWVPNWGTDSQLMPMMIMTSKTSQLAAVLDISQATRGALRVAGTKITTIKDLRPSEIYSDTTNLMSKLHDLLDGLQLEGDYIAGGTLIEAYATTIARGKFETTTKPESFECSSLDDMSRFIRLAYSAFPPQKDSSLEKGSVLDVRMFCVNRQLLKGSNGYVGMAPPAARVGDHVYSVVGCDCPLVLRNAGEGMQVVGQCFLTGAMEKQAILGPLPTQVEAIYVRDQAKGYQLGFRDRQTKEITMDDPRLSTLPLTEEERERLHNSSSDYGFEVSFDTLHKFNSEVKWLELV</sequence>